<feature type="transmembrane region" description="Helical" evidence="7">
    <location>
        <begin position="52"/>
        <end position="71"/>
    </location>
</feature>
<dbReference type="PANTHER" id="PTHR38459:SF1">
    <property type="entry name" value="PROPHAGE BACTOPRENOL-LINKED GLUCOSE TRANSLOCASE HOMOLOG"/>
    <property type="match status" value="1"/>
</dbReference>
<dbReference type="RefSeq" id="WP_159449526.1">
    <property type="nucleotide sequence ID" value="NZ_FUZP01000002.1"/>
</dbReference>
<dbReference type="Proteomes" id="UP000190857">
    <property type="component" value="Unassembled WGS sequence"/>
</dbReference>
<dbReference type="STRING" id="123320.SAMN06309945_2209"/>
<protein>
    <submittedName>
        <fullName evidence="9">Putative flippase GtrA (Transmembrane translocase of bactoprenol-linked glucose)</fullName>
    </submittedName>
</protein>
<evidence type="ECO:0000259" key="8">
    <source>
        <dbReference type="Pfam" id="PF04138"/>
    </source>
</evidence>
<name>A0A1T5KH13_9MICO</name>
<organism evidence="9 10">
    <name type="scientific">Okibacterium fritillariae</name>
    <dbReference type="NCBI Taxonomy" id="123320"/>
    <lineage>
        <taxon>Bacteria</taxon>
        <taxon>Bacillati</taxon>
        <taxon>Actinomycetota</taxon>
        <taxon>Actinomycetes</taxon>
        <taxon>Micrococcales</taxon>
        <taxon>Microbacteriaceae</taxon>
        <taxon>Okibacterium</taxon>
    </lineage>
</organism>
<evidence type="ECO:0000256" key="3">
    <source>
        <dbReference type="ARBA" id="ARBA00022692"/>
    </source>
</evidence>
<evidence type="ECO:0000256" key="2">
    <source>
        <dbReference type="ARBA" id="ARBA00009399"/>
    </source>
</evidence>
<reference evidence="9 10" key="1">
    <citation type="submission" date="2017-02" db="EMBL/GenBank/DDBJ databases">
        <authorList>
            <person name="Peterson S.W."/>
        </authorList>
    </citation>
    <scope>NUCLEOTIDE SEQUENCE [LARGE SCALE GENOMIC DNA]</scope>
    <source>
        <strain evidence="9 10">VKM Ac-2059</strain>
    </source>
</reference>
<dbReference type="GO" id="GO:0000271">
    <property type="term" value="P:polysaccharide biosynthetic process"/>
    <property type="evidence" value="ECO:0007669"/>
    <property type="project" value="InterPro"/>
</dbReference>
<dbReference type="AlphaFoldDB" id="A0A1T5KH13"/>
<dbReference type="InterPro" id="IPR007267">
    <property type="entry name" value="GtrA_DPMS_TM"/>
</dbReference>
<dbReference type="EMBL" id="FUZP01000002">
    <property type="protein sequence ID" value="SKC62749.1"/>
    <property type="molecule type" value="Genomic_DNA"/>
</dbReference>
<dbReference type="InterPro" id="IPR051401">
    <property type="entry name" value="GtrA_CellWall_Glycosyl"/>
</dbReference>
<feature type="transmembrane region" description="Helical" evidence="7">
    <location>
        <begin position="92"/>
        <end position="111"/>
    </location>
</feature>
<evidence type="ECO:0000313" key="9">
    <source>
        <dbReference type="EMBL" id="SKC62749.1"/>
    </source>
</evidence>
<feature type="region of interest" description="Disordered" evidence="6">
    <location>
        <begin position="169"/>
        <end position="193"/>
    </location>
</feature>
<evidence type="ECO:0000313" key="10">
    <source>
        <dbReference type="Proteomes" id="UP000190857"/>
    </source>
</evidence>
<feature type="transmembrane region" description="Helical" evidence="7">
    <location>
        <begin position="12"/>
        <end position="32"/>
    </location>
</feature>
<evidence type="ECO:0000256" key="6">
    <source>
        <dbReference type="SAM" id="MobiDB-lite"/>
    </source>
</evidence>
<dbReference type="Pfam" id="PF04138">
    <property type="entry name" value="GtrA_DPMS_TM"/>
    <property type="match status" value="1"/>
</dbReference>
<keyword evidence="10" id="KW-1185">Reference proteome</keyword>
<evidence type="ECO:0000256" key="7">
    <source>
        <dbReference type="SAM" id="Phobius"/>
    </source>
</evidence>
<comment type="subcellular location">
    <subcellularLocation>
        <location evidence="1">Membrane</location>
        <topology evidence="1">Multi-pass membrane protein</topology>
    </subcellularLocation>
</comment>
<gene>
    <name evidence="9" type="ORF">SAMN06309945_2209</name>
</gene>
<dbReference type="PANTHER" id="PTHR38459">
    <property type="entry name" value="PROPHAGE BACTOPRENOL-LINKED GLUCOSE TRANSLOCASE HOMOLOG"/>
    <property type="match status" value="1"/>
</dbReference>
<keyword evidence="5 7" id="KW-0472">Membrane</keyword>
<evidence type="ECO:0000256" key="1">
    <source>
        <dbReference type="ARBA" id="ARBA00004141"/>
    </source>
</evidence>
<proteinExistence type="inferred from homology"/>
<feature type="domain" description="GtrA/DPMS transmembrane" evidence="8">
    <location>
        <begin position="21"/>
        <end position="146"/>
    </location>
</feature>
<keyword evidence="4 7" id="KW-1133">Transmembrane helix</keyword>
<dbReference type="GO" id="GO:0005886">
    <property type="term" value="C:plasma membrane"/>
    <property type="evidence" value="ECO:0007669"/>
    <property type="project" value="TreeGrafter"/>
</dbReference>
<feature type="transmembrane region" description="Helical" evidence="7">
    <location>
        <begin position="123"/>
        <end position="141"/>
    </location>
</feature>
<keyword evidence="3 7" id="KW-0812">Transmembrane</keyword>
<evidence type="ECO:0000256" key="4">
    <source>
        <dbReference type="ARBA" id="ARBA00022989"/>
    </source>
</evidence>
<sequence length="193" mass="21600">MRRIRQLAERAWHGIVLYALKFGVVGLIGFAIDTGLFNLLRLGVFGEGWWSTALGAKVLSTSVAIVFNWIGNRYWTFREHRRKNFVLELLEYVVVAVGGLLISLLCLWVSHHLLGFDNIIADNISANVIGLVLGTIFRFLLYRYWVYGMHRSDGLSSRARVEEGQRSLFEEPGHPIDDAGTAAPASDKGAARP</sequence>
<comment type="similarity">
    <text evidence="2">Belongs to the GtrA family.</text>
</comment>
<accession>A0A1T5KH13</accession>
<dbReference type="OrthoDB" id="9807815at2"/>
<evidence type="ECO:0000256" key="5">
    <source>
        <dbReference type="ARBA" id="ARBA00023136"/>
    </source>
</evidence>